<dbReference type="GO" id="GO:0005886">
    <property type="term" value="C:plasma membrane"/>
    <property type="evidence" value="ECO:0007669"/>
    <property type="project" value="UniProtKB-SubCell"/>
</dbReference>
<feature type="domain" description="Peptidase M48" evidence="13">
    <location>
        <begin position="95"/>
        <end position="182"/>
    </location>
</feature>
<dbReference type="InterPro" id="IPR050083">
    <property type="entry name" value="HtpX_protease"/>
</dbReference>
<dbReference type="GO" id="GO:0046872">
    <property type="term" value="F:metal ion binding"/>
    <property type="evidence" value="ECO:0007669"/>
    <property type="project" value="UniProtKB-KW"/>
</dbReference>
<evidence type="ECO:0000256" key="12">
    <source>
        <dbReference type="SAM" id="Phobius"/>
    </source>
</evidence>
<comment type="similarity">
    <text evidence="11">Belongs to the peptidase M48 family.</text>
</comment>
<keyword evidence="3 11" id="KW-0645">Protease</keyword>
<dbReference type="PANTHER" id="PTHR43221:SF1">
    <property type="entry name" value="PROTEASE HTPX"/>
    <property type="match status" value="1"/>
</dbReference>
<keyword evidence="5" id="KW-0479">Metal-binding</keyword>
<dbReference type="STRING" id="33889.AVW13_07770"/>
<keyword evidence="9 11" id="KW-0482">Metalloprotease</keyword>
<evidence type="ECO:0000313" key="17">
    <source>
        <dbReference type="Proteomes" id="UP000594979"/>
    </source>
</evidence>
<sequence>MALTDPSTALRPTGPTVSELRHRAEMPMLVVGIELTAIVVTGALVFILVGLPLDEWAFGVLIGLFAPVASFIYIRYLYWSKISNGVEVTDEQFPELYAVYRELALEMGFGAGTGRMSGIPQIYVINGNGTMNAYAAKCQLQRGYVVVYSDLVDLAYVHGDFGALRFIMGHELGHIRCGHVNLWRSGIQPILVLLRLSPTLSRAQEYTADRTASYYAPEDAMKMIALFSGKNLASRVDVDAYIRSVDRHKNGFWLRLSNFLSGHAVGFRRMKALSQVKTQGWNVQGKML</sequence>
<evidence type="ECO:0000313" key="15">
    <source>
        <dbReference type="EMBL" id="QPS35201.1"/>
    </source>
</evidence>
<dbReference type="Proteomes" id="UP000594979">
    <property type="component" value="Chromosome"/>
</dbReference>
<evidence type="ECO:0000256" key="5">
    <source>
        <dbReference type="ARBA" id="ARBA00022723"/>
    </source>
</evidence>
<comment type="subcellular location">
    <subcellularLocation>
        <location evidence="1">Cell membrane</location>
        <topology evidence="1">Multi-pass membrane protein</topology>
    </subcellularLocation>
</comment>
<dbReference type="GO" id="GO:0004222">
    <property type="term" value="F:metalloendopeptidase activity"/>
    <property type="evidence" value="ECO:0007669"/>
    <property type="project" value="InterPro"/>
</dbReference>
<proteinExistence type="inferred from homology"/>
<evidence type="ECO:0000256" key="11">
    <source>
        <dbReference type="RuleBase" id="RU003983"/>
    </source>
</evidence>
<evidence type="ECO:0000313" key="14">
    <source>
        <dbReference type="EMBL" id="KZE22568.1"/>
    </source>
</evidence>
<evidence type="ECO:0000259" key="13">
    <source>
        <dbReference type="Pfam" id="PF01435"/>
    </source>
</evidence>
<dbReference type="KEGG" id="bcau:I6G59_07880"/>
<name>A0A161S9F8_9MICO</name>
<evidence type="ECO:0000256" key="2">
    <source>
        <dbReference type="ARBA" id="ARBA00022475"/>
    </source>
</evidence>
<dbReference type="EMBL" id="CP065682">
    <property type="protein sequence ID" value="QPS35201.1"/>
    <property type="molecule type" value="Genomic_DNA"/>
</dbReference>
<dbReference type="Pfam" id="PF01435">
    <property type="entry name" value="Peptidase_M48"/>
    <property type="match status" value="1"/>
</dbReference>
<evidence type="ECO:0000256" key="4">
    <source>
        <dbReference type="ARBA" id="ARBA00022692"/>
    </source>
</evidence>
<evidence type="ECO:0000256" key="9">
    <source>
        <dbReference type="ARBA" id="ARBA00023049"/>
    </source>
</evidence>
<dbReference type="CDD" id="cd07325">
    <property type="entry name" value="M48_Ste24p_like"/>
    <property type="match status" value="1"/>
</dbReference>
<dbReference type="GO" id="GO:0006508">
    <property type="term" value="P:proteolysis"/>
    <property type="evidence" value="ECO:0007669"/>
    <property type="project" value="UniProtKB-KW"/>
</dbReference>
<comment type="cofactor">
    <cofactor evidence="11">
        <name>Zn(2+)</name>
        <dbReference type="ChEBI" id="CHEBI:29105"/>
    </cofactor>
    <text evidence="11">Binds 1 zinc ion per subunit.</text>
</comment>
<reference evidence="16" key="1">
    <citation type="submission" date="2016-01" db="EMBL/GenBank/DDBJ databases">
        <title>Draft genome of Chromobacterium sp. F49.</title>
        <authorList>
            <person name="Hong K.W."/>
        </authorList>
    </citation>
    <scope>NUCLEOTIDE SEQUENCE [LARGE SCALE GENOMIC DNA]</scope>
    <source>
        <strain evidence="16">M40</strain>
    </source>
</reference>
<dbReference type="Proteomes" id="UP000076612">
    <property type="component" value="Unassembled WGS sequence"/>
</dbReference>
<organism evidence="14 16">
    <name type="scientific">Brevibacterium casei</name>
    <dbReference type="NCBI Taxonomy" id="33889"/>
    <lineage>
        <taxon>Bacteria</taxon>
        <taxon>Bacillati</taxon>
        <taxon>Actinomycetota</taxon>
        <taxon>Actinomycetes</taxon>
        <taxon>Micrococcales</taxon>
        <taxon>Brevibacteriaceae</taxon>
        <taxon>Brevibacterium</taxon>
    </lineage>
</organism>
<evidence type="ECO:0000256" key="7">
    <source>
        <dbReference type="ARBA" id="ARBA00022833"/>
    </source>
</evidence>
<feature type="transmembrane region" description="Helical" evidence="12">
    <location>
        <begin position="28"/>
        <end position="50"/>
    </location>
</feature>
<reference evidence="15 17" key="3">
    <citation type="submission" date="2020-12" db="EMBL/GenBank/DDBJ databases">
        <title>FDA dAtabase for Regulatory Grade micrObial Sequences (FDA-ARGOS): Supporting development and validation of Infectious Disease Dx tests.</title>
        <authorList>
            <person name="Sproer C."/>
            <person name="Gronow S."/>
            <person name="Severitt S."/>
            <person name="Schroder I."/>
            <person name="Tallon L."/>
            <person name="Sadzewicz L."/>
            <person name="Zhao X."/>
            <person name="Boylan J."/>
            <person name="Ott S."/>
            <person name="Bowen H."/>
            <person name="Vavikolanu K."/>
            <person name="Mehta A."/>
            <person name="Aluvathingal J."/>
            <person name="Nadendla S."/>
            <person name="Lowell S."/>
            <person name="Myers T."/>
            <person name="Yan Y."/>
            <person name="Sichtig H."/>
        </authorList>
    </citation>
    <scope>NUCLEOTIDE SEQUENCE [LARGE SCALE GENOMIC DNA]</scope>
    <source>
        <strain evidence="15 17">FDAARGOS_902</strain>
    </source>
</reference>
<dbReference type="Gene3D" id="3.30.2010.10">
    <property type="entry name" value="Metalloproteases ('zincins'), catalytic domain"/>
    <property type="match status" value="1"/>
</dbReference>
<dbReference type="EMBL" id="LQQR01000009">
    <property type="protein sequence ID" value="KZE22568.1"/>
    <property type="molecule type" value="Genomic_DNA"/>
</dbReference>
<keyword evidence="6 11" id="KW-0378">Hydrolase</keyword>
<reference evidence="14" key="2">
    <citation type="submission" date="2016-01" db="EMBL/GenBank/DDBJ databases">
        <authorList>
            <person name="Hong K.W."/>
        </authorList>
    </citation>
    <scope>NUCLEOTIDE SEQUENCE</scope>
    <source>
        <strain evidence="14">M40</strain>
    </source>
</reference>
<evidence type="ECO:0000256" key="1">
    <source>
        <dbReference type="ARBA" id="ARBA00004651"/>
    </source>
</evidence>
<accession>A0A161S9F8</accession>
<evidence type="ECO:0000256" key="6">
    <source>
        <dbReference type="ARBA" id="ARBA00022801"/>
    </source>
</evidence>
<evidence type="ECO:0000313" key="16">
    <source>
        <dbReference type="Proteomes" id="UP000076612"/>
    </source>
</evidence>
<keyword evidence="8 12" id="KW-1133">Transmembrane helix</keyword>
<dbReference type="RefSeq" id="WP_009380867.1">
    <property type="nucleotide sequence ID" value="NZ_CBDRLP010000024.1"/>
</dbReference>
<dbReference type="AlphaFoldDB" id="A0A161S9F8"/>
<evidence type="ECO:0000256" key="3">
    <source>
        <dbReference type="ARBA" id="ARBA00022670"/>
    </source>
</evidence>
<dbReference type="PANTHER" id="PTHR43221">
    <property type="entry name" value="PROTEASE HTPX"/>
    <property type="match status" value="1"/>
</dbReference>
<keyword evidence="7 11" id="KW-0862">Zinc</keyword>
<keyword evidence="10 12" id="KW-0472">Membrane</keyword>
<dbReference type="InterPro" id="IPR001915">
    <property type="entry name" value="Peptidase_M48"/>
</dbReference>
<feature type="transmembrane region" description="Helical" evidence="12">
    <location>
        <begin position="56"/>
        <end position="74"/>
    </location>
</feature>
<evidence type="ECO:0000256" key="8">
    <source>
        <dbReference type="ARBA" id="ARBA00022989"/>
    </source>
</evidence>
<protein>
    <submittedName>
        <fullName evidence="15">M48 family metallopeptidase</fullName>
    </submittedName>
    <submittedName>
        <fullName evidence="14">Peptidase M48</fullName>
    </submittedName>
</protein>
<evidence type="ECO:0000256" key="10">
    <source>
        <dbReference type="ARBA" id="ARBA00023136"/>
    </source>
</evidence>
<keyword evidence="4 12" id="KW-0812">Transmembrane</keyword>
<keyword evidence="2" id="KW-1003">Cell membrane</keyword>
<gene>
    <name evidence="14" type="ORF">AVW13_07770</name>
    <name evidence="15" type="ORF">I6G59_07880</name>
</gene>